<dbReference type="Pfam" id="PF09243">
    <property type="entry name" value="Rsm22"/>
    <property type="match status" value="1"/>
</dbReference>
<dbReference type="GeneID" id="115475566"/>
<evidence type="ECO:0000313" key="15">
    <source>
        <dbReference type="RefSeq" id="XP_030067247.1"/>
    </source>
</evidence>
<keyword evidence="4" id="KW-0479">Metal-binding</keyword>
<evidence type="ECO:0000256" key="6">
    <source>
        <dbReference type="ARBA" id="ARBA00023004"/>
    </source>
</evidence>
<dbReference type="KEGG" id="muo:115475566"/>
<keyword evidence="2" id="KW-0004">4Fe-4S</keyword>
<dbReference type="Proteomes" id="UP000515156">
    <property type="component" value="Chromosome 8"/>
</dbReference>
<dbReference type="FunFam" id="3.40.50.150:FF:000196">
    <property type="entry name" value="methyltransferase-like protein 17, mitochondrial"/>
    <property type="match status" value="1"/>
</dbReference>
<comment type="subunit">
    <text evidence="11">Associates with the mitochondrial ribosome (mitoribosome).</text>
</comment>
<evidence type="ECO:0000256" key="7">
    <source>
        <dbReference type="ARBA" id="ARBA00023014"/>
    </source>
</evidence>
<keyword evidence="3" id="KW-0949">S-adenosyl-L-methionine</keyword>
<dbReference type="GO" id="GO:0046872">
    <property type="term" value="F:metal ion binding"/>
    <property type="evidence" value="ECO:0007669"/>
    <property type="project" value="UniProtKB-KW"/>
</dbReference>
<evidence type="ECO:0000256" key="5">
    <source>
        <dbReference type="ARBA" id="ARBA00022946"/>
    </source>
</evidence>
<evidence type="ECO:0000256" key="1">
    <source>
        <dbReference type="ARBA" id="ARBA00004305"/>
    </source>
</evidence>
<evidence type="ECO:0000256" key="9">
    <source>
        <dbReference type="ARBA" id="ARBA00045681"/>
    </source>
</evidence>
<dbReference type="SUPFAM" id="SSF53335">
    <property type="entry name" value="S-adenosyl-L-methionine-dependent methyltransferases"/>
    <property type="match status" value="1"/>
</dbReference>
<dbReference type="CTD" id="64745"/>
<gene>
    <name evidence="15" type="primary">METTL17</name>
</gene>
<dbReference type="FunCoup" id="A0A6P7YIF5">
    <property type="interactions" value="2471"/>
</dbReference>
<proteinExistence type="inferred from homology"/>
<dbReference type="GO" id="GO:0006412">
    <property type="term" value="P:translation"/>
    <property type="evidence" value="ECO:0007669"/>
    <property type="project" value="InterPro"/>
</dbReference>
<keyword evidence="5" id="KW-0809">Transit peptide</keyword>
<keyword evidence="8" id="KW-0496">Mitochondrion</keyword>
<dbReference type="GO" id="GO:0005763">
    <property type="term" value="C:mitochondrial small ribosomal subunit"/>
    <property type="evidence" value="ECO:0007669"/>
    <property type="project" value="TreeGrafter"/>
</dbReference>
<dbReference type="GO" id="GO:0008168">
    <property type="term" value="F:methyltransferase activity"/>
    <property type="evidence" value="ECO:0007669"/>
    <property type="project" value="InterPro"/>
</dbReference>
<comment type="similarity">
    <text evidence="10">Belongs to the methyltransferase superfamily. Rsm22 family.</text>
</comment>
<evidence type="ECO:0000256" key="4">
    <source>
        <dbReference type="ARBA" id="ARBA00022723"/>
    </source>
</evidence>
<dbReference type="AlphaFoldDB" id="A0A6P7YIF5"/>
<comment type="subcellular location">
    <subcellularLocation>
        <location evidence="1">Mitochondrion matrix</location>
    </subcellularLocation>
</comment>
<dbReference type="InterPro" id="IPR015324">
    <property type="entry name" value="Ribosomal_Rsm22-like"/>
</dbReference>
<comment type="function">
    <text evidence="9">Mitochondrial ribosome (mitoribosome) assembly factor. Binds at the interface of the head and body domains of the mitochondrial small ribosomal subunit (mt-SSU), occluding the mRNA channel and preventing compaction of the head domain towards the body. Probable inactive methyltransferase: retains the characteristic folding and ability to bind S-adenosyl-L-methionine, but it probably lost its methyltransferase activity.</text>
</comment>
<keyword evidence="14" id="KW-1185">Reference proteome</keyword>
<evidence type="ECO:0000256" key="13">
    <source>
        <dbReference type="ARBA" id="ARBA00081511"/>
    </source>
</evidence>
<evidence type="ECO:0000256" key="2">
    <source>
        <dbReference type="ARBA" id="ARBA00022485"/>
    </source>
</evidence>
<keyword evidence="7" id="KW-0411">Iron-sulfur</keyword>
<evidence type="ECO:0000313" key="14">
    <source>
        <dbReference type="Proteomes" id="UP000515156"/>
    </source>
</evidence>
<dbReference type="GO" id="GO:0003735">
    <property type="term" value="F:structural constituent of ribosome"/>
    <property type="evidence" value="ECO:0007669"/>
    <property type="project" value="TreeGrafter"/>
</dbReference>
<name>A0A6P7YIF5_9AMPH</name>
<protein>
    <recommendedName>
        <fullName evidence="12">Ribosome assembly protein METTL17, mitochondrial</fullName>
    </recommendedName>
    <alternativeName>
        <fullName evidence="13">Methyltransferase-like protein 17</fullName>
    </alternativeName>
</protein>
<dbReference type="InterPro" id="IPR052571">
    <property type="entry name" value="Mt_RNA_Methyltransferase"/>
</dbReference>
<dbReference type="GO" id="GO:0042274">
    <property type="term" value="P:ribosomal small subunit biogenesis"/>
    <property type="evidence" value="ECO:0007669"/>
    <property type="project" value="UniProtKB-ARBA"/>
</dbReference>
<dbReference type="RefSeq" id="XP_030067247.1">
    <property type="nucleotide sequence ID" value="XM_030211387.1"/>
</dbReference>
<organism evidence="14 15">
    <name type="scientific">Microcaecilia unicolor</name>
    <dbReference type="NCBI Taxonomy" id="1415580"/>
    <lineage>
        <taxon>Eukaryota</taxon>
        <taxon>Metazoa</taxon>
        <taxon>Chordata</taxon>
        <taxon>Craniata</taxon>
        <taxon>Vertebrata</taxon>
        <taxon>Euteleostomi</taxon>
        <taxon>Amphibia</taxon>
        <taxon>Gymnophiona</taxon>
        <taxon>Siphonopidae</taxon>
        <taxon>Microcaecilia</taxon>
    </lineage>
</organism>
<evidence type="ECO:0000256" key="12">
    <source>
        <dbReference type="ARBA" id="ARBA00069745"/>
    </source>
</evidence>
<reference evidence="15" key="1">
    <citation type="submission" date="2025-08" db="UniProtKB">
        <authorList>
            <consortium name="RefSeq"/>
        </authorList>
    </citation>
    <scope>IDENTIFICATION</scope>
</reference>
<sequence length="488" mass="55272">MAGTACRACARGSIKCSSFAGSFGGGGRRARGDVGAEPRGLASAISQVFQVDNRSEFLKQVPHRKHPGILHMKMVKLPQQLCDVARLLLQCSSKRLLEEQVQSLTNYLWSRKRPVESYELQAHASQLEKKVRNKIESSRPDFQSPDQEHEVDQKIQQEVLTMLRKTTYHWQPLRYDEDQSLLYLASRLAGGYAALCRAFREIWKQVPDFSPYSLLDFGSGVGSVTWAARTAWGETIREYVCVDSSADMNLLAESLLRGGSESQEMCIPGVHFRQFLPVSPKVQFDLVVSAYSLNELPSRMDRVNTIQTLWRKTSGFLVLIENGTKEGHQLLMEARDAVLTAKDSVYHDSRPAYVFAPCPHQLPCPRLSQTMILPCCFSQAYEPLPFSWNSSVSWEKFSFLIMSRVPPAVENKWPRITQEVQRRARHVHCHLCCSDASLRHVVVTARKHGRDLYRCARTSEWGDRLPVIESSMEGETEVDSAASEEEEM</sequence>
<evidence type="ECO:0000256" key="11">
    <source>
        <dbReference type="ARBA" id="ARBA00062800"/>
    </source>
</evidence>
<keyword evidence="6" id="KW-0408">Iron</keyword>
<evidence type="ECO:0000256" key="10">
    <source>
        <dbReference type="ARBA" id="ARBA00060800"/>
    </source>
</evidence>
<dbReference type="GO" id="GO:0051539">
    <property type="term" value="F:4 iron, 4 sulfur cluster binding"/>
    <property type="evidence" value="ECO:0007669"/>
    <property type="project" value="UniProtKB-KW"/>
</dbReference>
<evidence type="ECO:0000256" key="3">
    <source>
        <dbReference type="ARBA" id="ARBA00022691"/>
    </source>
</evidence>
<dbReference type="Gene3D" id="3.40.50.150">
    <property type="entry name" value="Vaccinia Virus protein VP39"/>
    <property type="match status" value="1"/>
</dbReference>
<dbReference type="InParanoid" id="A0A6P7YIF5"/>
<evidence type="ECO:0000256" key="8">
    <source>
        <dbReference type="ARBA" id="ARBA00023128"/>
    </source>
</evidence>
<dbReference type="PANTHER" id="PTHR13184:SF5">
    <property type="entry name" value="METHYLTRANSFERASE-LIKE PROTEIN 17, MITOCHONDRIAL"/>
    <property type="match status" value="1"/>
</dbReference>
<dbReference type="PANTHER" id="PTHR13184">
    <property type="entry name" value="37S RIBOSOMAL PROTEIN S22"/>
    <property type="match status" value="1"/>
</dbReference>
<accession>A0A6P7YIF5</accession>
<dbReference type="InterPro" id="IPR029063">
    <property type="entry name" value="SAM-dependent_MTases_sf"/>
</dbReference>